<dbReference type="AlphaFoldDB" id="A0A917TM31"/>
<evidence type="ECO:0000313" key="1">
    <source>
        <dbReference type="EMBL" id="GGM25975.1"/>
    </source>
</evidence>
<proteinExistence type="predicted"/>
<name>A0A917TM31_9BACI</name>
<organism evidence="1 2">
    <name type="scientific">Paraliobacillus quinghaiensis</name>
    <dbReference type="NCBI Taxonomy" id="470815"/>
    <lineage>
        <taxon>Bacteria</taxon>
        <taxon>Bacillati</taxon>
        <taxon>Bacillota</taxon>
        <taxon>Bacilli</taxon>
        <taxon>Bacillales</taxon>
        <taxon>Bacillaceae</taxon>
        <taxon>Paraliobacillus</taxon>
    </lineage>
</organism>
<accession>A0A917TM31</accession>
<reference evidence="1" key="2">
    <citation type="submission" date="2020-09" db="EMBL/GenBank/DDBJ databases">
        <authorList>
            <person name="Sun Q."/>
            <person name="Zhou Y."/>
        </authorList>
    </citation>
    <scope>NUCLEOTIDE SEQUENCE</scope>
    <source>
        <strain evidence="1">CGMCC 1.6333</strain>
    </source>
</reference>
<comment type="caution">
    <text evidence="1">The sequence shown here is derived from an EMBL/GenBank/DDBJ whole genome shotgun (WGS) entry which is preliminary data.</text>
</comment>
<keyword evidence="2" id="KW-1185">Reference proteome</keyword>
<evidence type="ECO:0000313" key="2">
    <source>
        <dbReference type="Proteomes" id="UP000618460"/>
    </source>
</evidence>
<dbReference type="Proteomes" id="UP000618460">
    <property type="component" value="Unassembled WGS sequence"/>
</dbReference>
<reference evidence="1" key="1">
    <citation type="journal article" date="2014" name="Int. J. Syst. Evol. Microbiol.">
        <title>Complete genome sequence of Corynebacterium casei LMG S-19264T (=DSM 44701T), isolated from a smear-ripened cheese.</title>
        <authorList>
            <consortium name="US DOE Joint Genome Institute (JGI-PGF)"/>
            <person name="Walter F."/>
            <person name="Albersmeier A."/>
            <person name="Kalinowski J."/>
            <person name="Ruckert C."/>
        </authorList>
    </citation>
    <scope>NUCLEOTIDE SEQUENCE</scope>
    <source>
        <strain evidence="1">CGMCC 1.6333</strain>
    </source>
</reference>
<gene>
    <name evidence="1" type="ORF">GCM10011351_09510</name>
</gene>
<dbReference type="EMBL" id="BMLG01000002">
    <property type="protein sequence ID" value="GGM25975.1"/>
    <property type="molecule type" value="Genomic_DNA"/>
</dbReference>
<protein>
    <submittedName>
        <fullName evidence="1">Uncharacterized protein</fullName>
    </submittedName>
</protein>
<sequence length="49" mass="5529">MVQLTISGEGQKPPLIEGSLYADSAIYPGEIVRKLPIKNIEEIKVFKWE</sequence>